<feature type="compositionally biased region" description="Low complexity" evidence="1">
    <location>
        <begin position="12"/>
        <end position="31"/>
    </location>
</feature>
<dbReference type="AlphaFoldDB" id="A0A7G1P8T0"/>
<keyword evidence="2" id="KW-0472">Membrane</keyword>
<accession>A0A7G1P8T0</accession>
<evidence type="ECO:0000256" key="1">
    <source>
        <dbReference type="SAM" id="MobiDB-lite"/>
    </source>
</evidence>
<gene>
    <name evidence="3" type="ORF">GCM10017557_58500</name>
</gene>
<name>A0A7G1P8T0_9ACTN</name>
<keyword evidence="2" id="KW-1133">Transmembrane helix</keyword>
<keyword evidence="4" id="KW-1185">Reference proteome</keyword>
<dbReference type="KEGG" id="sgm:GCM10017557_58500"/>
<organism evidence="3 4">
    <name type="scientific">Streptomyces aurantiacus</name>
    <dbReference type="NCBI Taxonomy" id="47760"/>
    <lineage>
        <taxon>Bacteria</taxon>
        <taxon>Bacillati</taxon>
        <taxon>Actinomycetota</taxon>
        <taxon>Actinomycetes</taxon>
        <taxon>Kitasatosporales</taxon>
        <taxon>Streptomycetaceae</taxon>
        <taxon>Streptomyces</taxon>
        <taxon>Streptomyces aurantiacus group</taxon>
    </lineage>
</organism>
<evidence type="ECO:0000313" key="3">
    <source>
        <dbReference type="EMBL" id="BCL30991.1"/>
    </source>
</evidence>
<reference evidence="3 4" key="1">
    <citation type="journal article" date="2014" name="Int. J. Syst. Evol. Microbiol.">
        <title>Complete genome sequence of Corynebacterium casei LMG S-19264T (=DSM 44701T), isolated from a smear-ripened cheese.</title>
        <authorList>
            <consortium name="US DOE Joint Genome Institute (JGI-PGF)"/>
            <person name="Walter F."/>
            <person name="Albersmeier A."/>
            <person name="Kalinowski J."/>
            <person name="Ruckert C."/>
        </authorList>
    </citation>
    <scope>NUCLEOTIDE SEQUENCE [LARGE SCALE GENOMIC DNA]</scope>
    <source>
        <strain evidence="3 4">JCM 4677</strain>
    </source>
</reference>
<evidence type="ECO:0000256" key="2">
    <source>
        <dbReference type="SAM" id="Phobius"/>
    </source>
</evidence>
<dbReference type="RefSeq" id="WP_246596560.1">
    <property type="nucleotide sequence ID" value="NZ_AP023440.1"/>
</dbReference>
<evidence type="ECO:0000313" key="4">
    <source>
        <dbReference type="Proteomes" id="UP000516444"/>
    </source>
</evidence>
<sequence length="449" mass="48681">MPANRAERPTGSARAARAARSTSSTSSTSSANPVRPAGSDPPAGPIRPVGSPGEEPRLAVSGPVRSRLRRTLALVLPVPVVGLVLLLASGHLTLPLDRVVTIEAKMASKRDFFEDPGVRRILMEHGFRVHITNMGSRDIATQDVAGYDVVFPSGQPAADLITRERAKAGHPVLTYRPFVSPIVLATYREYAETLRDAGIAEPQRGGASAPLYYTLDMDKFLQQTRQGKRWKDLGIKKHGVDNGNKILAQTSDVCDSNSGGTYLGLVSFVWHGNDAPNSGKEADKYARDIKDLLIEQGLPGSERAETYLSVDGKSIAPISVIYEHQYLAHQIRYEATHGKPDDGRVLLYPSTRFVTEPQLVALSDDGERLGELVLEEPELQHKAMELGFRVRDATSDSTSAQLAAFLADRGIQVPVTSADDTKAVLPRLPLLERMIQTVGECPPSQKGAQ</sequence>
<feature type="transmembrane region" description="Helical" evidence="2">
    <location>
        <begin position="72"/>
        <end position="92"/>
    </location>
</feature>
<proteinExistence type="predicted"/>
<feature type="region of interest" description="Disordered" evidence="1">
    <location>
        <begin position="1"/>
        <end position="59"/>
    </location>
</feature>
<dbReference type="Proteomes" id="UP000516444">
    <property type="component" value="Chromosome"/>
</dbReference>
<protein>
    <recommendedName>
        <fullName evidence="5">Extracellular solute-binding protein</fullName>
    </recommendedName>
</protein>
<keyword evidence="2" id="KW-0812">Transmembrane</keyword>
<evidence type="ECO:0008006" key="5">
    <source>
        <dbReference type="Google" id="ProtNLM"/>
    </source>
</evidence>
<dbReference type="EMBL" id="AP023440">
    <property type="protein sequence ID" value="BCL30991.1"/>
    <property type="molecule type" value="Genomic_DNA"/>
</dbReference>